<evidence type="ECO:0000256" key="13">
    <source>
        <dbReference type="ARBA" id="ARBA00023157"/>
    </source>
</evidence>
<evidence type="ECO:0000256" key="7">
    <source>
        <dbReference type="ARBA" id="ARBA00022729"/>
    </source>
</evidence>
<dbReference type="GO" id="GO:0015035">
    <property type="term" value="F:protein-disulfide reductase activity"/>
    <property type="evidence" value="ECO:0007669"/>
    <property type="project" value="InterPro"/>
</dbReference>
<comment type="similarity">
    <text evidence="3">Belongs to the EROs family.</text>
</comment>
<keyword evidence="15" id="KW-0676">Redox-active center</keyword>
<dbReference type="InterPro" id="IPR037192">
    <property type="entry name" value="ERO1-like_sf"/>
</dbReference>
<evidence type="ECO:0000256" key="12">
    <source>
        <dbReference type="ARBA" id="ARBA00023136"/>
    </source>
</evidence>
<evidence type="ECO:0000256" key="1">
    <source>
        <dbReference type="ARBA" id="ARBA00001974"/>
    </source>
</evidence>
<evidence type="ECO:0000256" key="15">
    <source>
        <dbReference type="ARBA" id="ARBA00023284"/>
    </source>
</evidence>
<keyword evidence="11" id="KW-0560">Oxidoreductase</keyword>
<dbReference type="GO" id="GO:0071949">
    <property type="term" value="F:FAD binding"/>
    <property type="evidence" value="ECO:0007669"/>
    <property type="project" value="InterPro"/>
</dbReference>
<gene>
    <name evidence="16" type="ORF">CQW23_07486</name>
</gene>
<dbReference type="AlphaFoldDB" id="A0A2G2X696"/>
<dbReference type="PANTHER" id="PTHR12613">
    <property type="entry name" value="ERO1-RELATED"/>
    <property type="match status" value="1"/>
</dbReference>
<dbReference type="SUPFAM" id="SSF110019">
    <property type="entry name" value="ERO1-like"/>
    <property type="match status" value="1"/>
</dbReference>
<dbReference type="GO" id="GO:0016972">
    <property type="term" value="F:thiol oxidase activity"/>
    <property type="evidence" value="ECO:0007669"/>
    <property type="project" value="InterPro"/>
</dbReference>
<evidence type="ECO:0000256" key="4">
    <source>
        <dbReference type="ARBA" id="ARBA00011802"/>
    </source>
</evidence>
<reference evidence="16 17" key="1">
    <citation type="journal article" date="2017" name="Genome Biol.">
        <title>New reference genome sequences of hot pepper reveal the massive evolution of plant disease-resistance genes by retroduplication.</title>
        <authorList>
            <person name="Kim S."/>
            <person name="Park J."/>
            <person name="Yeom S.I."/>
            <person name="Kim Y.M."/>
            <person name="Seo E."/>
            <person name="Kim K.T."/>
            <person name="Kim M.S."/>
            <person name="Lee J.M."/>
            <person name="Cheong K."/>
            <person name="Shin H.S."/>
            <person name="Kim S.B."/>
            <person name="Han K."/>
            <person name="Lee J."/>
            <person name="Park M."/>
            <person name="Lee H.A."/>
            <person name="Lee H.Y."/>
            <person name="Lee Y."/>
            <person name="Oh S."/>
            <person name="Lee J.H."/>
            <person name="Choi E."/>
            <person name="Choi E."/>
            <person name="Lee S.E."/>
            <person name="Jeon J."/>
            <person name="Kim H."/>
            <person name="Choi G."/>
            <person name="Song H."/>
            <person name="Lee J."/>
            <person name="Lee S.C."/>
            <person name="Kwon J.K."/>
            <person name="Lee H.Y."/>
            <person name="Koo N."/>
            <person name="Hong Y."/>
            <person name="Kim R.W."/>
            <person name="Kang W.H."/>
            <person name="Huh J.H."/>
            <person name="Kang B.C."/>
            <person name="Yang T.J."/>
            <person name="Lee Y.H."/>
            <person name="Bennetzen J.L."/>
            <person name="Choi D."/>
        </authorList>
    </citation>
    <scope>NUCLEOTIDE SEQUENCE [LARGE SCALE GENOMIC DNA]</scope>
    <source>
        <strain evidence="17">cv. PBC81</strain>
    </source>
</reference>
<evidence type="ECO:0000256" key="10">
    <source>
        <dbReference type="ARBA" id="ARBA00022982"/>
    </source>
</evidence>
<keyword evidence="8" id="KW-0256">Endoplasmic reticulum</keyword>
<organism evidence="16 17">
    <name type="scientific">Capsicum baccatum</name>
    <name type="common">Peruvian pepper</name>
    <dbReference type="NCBI Taxonomy" id="33114"/>
    <lineage>
        <taxon>Eukaryota</taxon>
        <taxon>Viridiplantae</taxon>
        <taxon>Streptophyta</taxon>
        <taxon>Embryophyta</taxon>
        <taxon>Tracheophyta</taxon>
        <taxon>Spermatophyta</taxon>
        <taxon>Magnoliopsida</taxon>
        <taxon>eudicotyledons</taxon>
        <taxon>Gunneridae</taxon>
        <taxon>Pentapetalae</taxon>
        <taxon>asterids</taxon>
        <taxon>lamiids</taxon>
        <taxon>Solanales</taxon>
        <taxon>Solanaceae</taxon>
        <taxon>Solanoideae</taxon>
        <taxon>Capsiceae</taxon>
        <taxon>Capsicum</taxon>
    </lineage>
</organism>
<comment type="cofactor">
    <cofactor evidence="1">
        <name>FAD</name>
        <dbReference type="ChEBI" id="CHEBI:57692"/>
    </cofactor>
</comment>
<sequence>MTRTLRDLTGEMTYVNLLLNLERYTGYTDSSGEICQEKKVLYKLISGLHSSISIHIAADYLLDKTTNLWGTNPDLMYDRVLQYLEHVRNLYFTYLFVLRVVTKVKYYLEQAEYDTGNPEEDLKA</sequence>
<keyword evidence="13" id="KW-1015">Disulfide bond</keyword>
<dbReference type="OrthoDB" id="269384at2759"/>
<evidence type="ECO:0000256" key="3">
    <source>
        <dbReference type="ARBA" id="ARBA00008277"/>
    </source>
</evidence>
<evidence type="ECO:0000256" key="2">
    <source>
        <dbReference type="ARBA" id="ARBA00004367"/>
    </source>
</evidence>
<dbReference type="STRING" id="33114.A0A2G2X696"/>
<keyword evidence="5" id="KW-0813">Transport</keyword>
<comment type="caution">
    <text evidence="16">The sequence shown here is derived from an EMBL/GenBank/DDBJ whole genome shotgun (WGS) entry which is preliminary data.</text>
</comment>
<proteinExistence type="inferred from homology"/>
<dbReference type="Pfam" id="PF04137">
    <property type="entry name" value="ERO1"/>
    <property type="match status" value="1"/>
</dbReference>
<evidence type="ECO:0000313" key="16">
    <source>
        <dbReference type="EMBL" id="PHT53024.1"/>
    </source>
</evidence>
<evidence type="ECO:0000313" key="17">
    <source>
        <dbReference type="Proteomes" id="UP000224567"/>
    </source>
</evidence>
<name>A0A2G2X696_CAPBA</name>
<dbReference type="InterPro" id="IPR007266">
    <property type="entry name" value="Ero1"/>
</dbReference>
<dbReference type="PANTHER" id="PTHR12613:SF0">
    <property type="entry name" value="ERO1-LIKE PROTEIN"/>
    <property type="match status" value="1"/>
</dbReference>
<keyword evidence="14" id="KW-0325">Glycoprotein</keyword>
<dbReference type="GO" id="GO:0005789">
    <property type="term" value="C:endoplasmic reticulum membrane"/>
    <property type="evidence" value="ECO:0007669"/>
    <property type="project" value="UniProtKB-SubCell"/>
</dbReference>
<evidence type="ECO:0000256" key="11">
    <source>
        <dbReference type="ARBA" id="ARBA00023002"/>
    </source>
</evidence>
<keyword evidence="12" id="KW-0472">Membrane</keyword>
<dbReference type="Proteomes" id="UP000224567">
    <property type="component" value="Unassembled WGS sequence"/>
</dbReference>
<comment type="subunit">
    <text evidence="4">May function both as a monomer and a homodimer.</text>
</comment>
<keyword evidence="9" id="KW-0274">FAD</keyword>
<comment type="subcellular location">
    <subcellularLocation>
        <location evidence="2">Endoplasmic reticulum membrane</location>
        <topology evidence="2">Peripheral membrane protein</topology>
        <orientation evidence="2">Lumenal side</orientation>
    </subcellularLocation>
</comment>
<keyword evidence="17" id="KW-1185">Reference proteome</keyword>
<keyword evidence="7" id="KW-0732">Signal</keyword>
<keyword evidence="10" id="KW-0249">Electron transport</keyword>
<evidence type="ECO:0000256" key="14">
    <source>
        <dbReference type="ARBA" id="ARBA00023180"/>
    </source>
</evidence>
<dbReference type="EMBL" id="MLFT02000003">
    <property type="protein sequence ID" value="PHT53024.1"/>
    <property type="molecule type" value="Genomic_DNA"/>
</dbReference>
<evidence type="ECO:0000256" key="5">
    <source>
        <dbReference type="ARBA" id="ARBA00022448"/>
    </source>
</evidence>
<protein>
    <submittedName>
        <fullName evidence="16">Uncharacterized protein</fullName>
    </submittedName>
</protein>
<accession>A0A2G2X696</accession>
<evidence type="ECO:0000256" key="9">
    <source>
        <dbReference type="ARBA" id="ARBA00022827"/>
    </source>
</evidence>
<evidence type="ECO:0000256" key="8">
    <source>
        <dbReference type="ARBA" id="ARBA00022824"/>
    </source>
</evidence>
<evidence type="ECO:0000256" key="6">
    <source>
        <dbReference type="ARBA" id="ARBA00022630"/>
    </source>
</evidence>
<dbReference type="GO" id="GO:0034975">
    <property type="term" value="P:protein folding in endoplasmic reticulum"/>
    <property type="evidence" value="ECO:0007669"/>
    <property type="project" value="InterPro"/>
</dbReference>
<keyword evidence="6" id="KW-0285">Flavoprotein</keyword>
<reference evidence="17" key="2">
    <citation type="journal article" date="2017" name="J. Anim. Genet.">
        <title>Multiple reference genome sequences of hot pepper reveal the massive evolution of plant disease resistance genes by retroduplication.</title>
        <authorList>
            <person name="Kim S."/>
            <person name="Park J."/>
            <person name="Yeom S.-I."/>
            <person name="Kim Y.-M."/>
            <person name="Seo E."/>
            <person name="Kim K.-T."/>
            <person name="Kim M.-S."/>
            <person name="Lee J.M."/>
            <person name="Cheong K."/>
            <person name="Shin H.-S."/>
            <person name="Kim S.-B."/>
            <person name="Han K."/>
            <person name="Lee J."/>
            <person name="Park M."/>
            <person name="Lee H.-A."/>
            <person name="Lee H.-Y."/>
            <person name="Lee Y."/>
            <person name="Oh S."/>
            <person name="Lee J.H."/>
            <person name="Choi E."/>
            <person name="Choi E."/>
            <person name="Lee S.E."/>
            <person name="Jeon J."/>
            <person name="Kim H."/>
            <person name="Choi G."/>
            <person name="Song H."/>
            <person name="Lee J."/>
            <person name="Lee S.-C."/>
            <person name="Kwon J.-K."/>
            <person name="Lee H.-Y."/>
            <person name="Koo N."/>
            <person name="Hong Y."/>
            <person name="Kim R.W."/>
            <person name="Kang W.-H."/>
            <person name="Huh J.H."/>
            <person name="Kang B.-C."/>
            <person name="Yang T.-J."/>
            <person name="Lee Y.-H."/>
            <person name="Bennetzen J.L."/>
            <person name="Choi D."/>
        </authorList>
    </citation>
    <scope>NUCLEOTIDE SEQUENCE [LARGE SCALE GENOMIC DNA]</scope>
    <source>
        <strain evidence="17">cv. PBC81</strain>
    </source>
</reference>